<comment type="caution">
    <text evidence="1">The sequence shown here is derived from an EMBL/GenBank/DDBJ whole genome shotgun (WGS) entry which is preliminary data.</text>
</comment>
<dbReference type="EMBL" id="JYDR01000116">
    <property type="protein sequence ID" value="KRY68255.1"/>
    <property type="molecule type" value="Genomic_DNA"/>
</dbReference>
<dbReference type="AlphaFoldDB" id="A0A0V1E366"/>
<dbReference type="Proteomes" id="UP000054805">
    <property type="component" value="Unassembled WGS sequence"/>
</dbReference>
<keyword evidence="5" id="KW-1185">Reference proteome</keyword>
<name>A0A0V1E366_TRIPS</name>
<dbReference type="Proteomes" id="UP000054632">
    <property type="component" value="Unassembled WGS sequence"/>
</dbReference>
<dbReference type="Proteomes" id="UP000054826">
    <property type="component" value="Unassembled WGS sequence"/>
</dbReference>
<sequence length="52" mass="6218">MVIFTKMNIMELLEIFSKNRQLCYVITLSKRTLERIYSTTTGLFSLKLFRPQ</sequence>
<evidence type="ECO:0000313" key="3">
    <source>
        <dbReference type="EMBL" id="KRZ08979.1"/>
    </source>
</evidence>
<evidence type="ECO:0000313" key="2">
    <source>
        <dbReference type="EMBL" id="KRY98846.1"/>
    </source>
</evidence>
<reference evidence="4 5" key="1">
    <citation type="submission" date="2015-01" db="EMBL/GenBank/DDBJ databases">
        <title>Evolution of Trichinella species and genotypes.</title>
        <authorList>
            <person name="Korhonen P.K."/>
            <person name="Edoardo P."/>
            <person name="Giuseppe L.R."/>
            <person name="Gasser R.B."/>
        </authorList>
    </citation>
    <scope>NUCLEOTIDE SEQUENCE [LARGE SCALE GENOMIC DNA]</scope>
    <source>
        <strain evidence="1">ISS13</strain>
        <strain evidence="3">ISS176</strain>
        <strain evidence="2">ISS588</strain>
    </source>
</reference>
<evidence type="ECO:0000313" key="4">
    <source>
        <dbReference type="Proteomes" id="UP000054632"/>
    </source>
</evidence>
<evidence type="ECO:0000313" key="1">
    <source>
        <dbReference type="EMBL" id="KRY68255.1"/>
    </source>
</evidence>
<proteinExistence type="predicted"/>
<accession>A0A0V1E366</accession>
<dbReference type="EMBL" id="JYDV01000622">
    <property type="protein sequence ID" value="KRZ08979.1"/>
    <property type="molecule type" value="Genomic_DNA"/>
</dbReference>
<gene>
    <name evidence="1" type="ORF">T4A_2536</name>
    <name evidence="2" type="ORF">T4B_4631</name>
    <name evidence="3" type="ORF">T4C_11469</name>
</gene>
<evidence type="ECO:0000313" key="5">
    <source>
        <dbReference type="Proteomes" id="UP000054805"/>
    </source>
</evidence>
<protein>
    <submittedName>
        <fullName evidence="1">Uncharacterized protein</fullName>
    </submittedName>
</protein>
<organism evidence="1 4">
    <name type="scientific">Trichinella pseudospiralis</name>
    <name type="common">Parasitic roundworm</name>
    <dbReference type="NCBI Taxonomy" id="6337"/>
    <lineage>
        <taxon>Eukaryota</taxon>
        <taxon>Metazoa</taxon>
        <taxon>Ecdysozoa</taxon>
        <taxon>Nematoda</taxon>
        <taxon>Enoplea</taxon>
        <taxon>Dorylaimia</taxon>
        <taxon>Trichinellida</taxon>
        <taxon>Trichinellidae</taxon>
        <taxon>Trichinella</taxon>
    </lineage>
</organism>
<dbReference type="EMBL" id="JYDS01001498">
    <property type="protein sequence ID" value="KRY98846.1"/>
    <property type="molecule type" value="Genomic_DNA"/>
</dbReference>